<keyword evidence="2" id="KW-0378">Hydrolase</keyword>
<evidence type="ECO:0000256" key="1">
    <source>
        <dbReference type="SAM" id="SignalP"/>
    </source>
</evidence>
<proteinExistence type="predicted"/>
<keyword evidence="2" id="KW-0121">Carboxypeptidase</keyword>
<dbReference type="RefSeq" id="WP_208257114.1">
    <property type="nucleotide sequence ID" value="NZ_JAGEOJ010000007.1"/>
</dbReference>
<evidence type="ECO:0000313" key="2">
    <source>
        <dbReference type="EMBL" id="MBO2449246.1"/>
    </source>
</evidence>
<feature type="chain" id="PRO_5036699400" evidence="1">
    <location>
        <begin position="29"/>
        <end position="450"/>
    </location>
</feature>
<feature type="signal peptide" evidence="1">
    <location>
        <begin position="1"/>
        <end position="28"/>
    </location>
</feature>
<accession>A0A939PAV4</accession>
<dbReference type="Proteomes" id="UP000669179">
    <property type="component" value="Unassembled WGS sequence"/>
</dbReference>
<dbReference type="AlphaFoldDB" id="A0A939PAV4"/>
<keyword evidence="1" id="KW-0732">Signal</keyword>
<keyword evidence="2" id="KW-0645">Protease</keyword>
<evidence type="ECO:0000313" key="3">
    <source>
        <dbReference type="Proteomes" id="UP000669179"/>
    </source>
</evidence>
<name>A0A939PAV4_9ACTN</name>
<protein>
    <submittedName>
        <fullName evidence="2">Carboxypeptidase regulatory-like domain-containing protein</fullName>
    </submittedName>
</protein>
<reference evidence="2" key="1">
    <citation type="submission" date="2021-03" db="EMBL/GenBank/DDBJ databases">
        <authorList>
            <person name="Kanchanasin P."/>
            <person name="Saeng-In P."/>
            <person name="Phongsopitanun W."/>
            <person name="Yuki M."/>
            <person name="Kudo T."/>
            <person name="Ohkuma M."/>
            <person name="Tanasupawat S."/>
        </authorList>
    </citation>
    <scope>NUCLEOTIDE SEQUENCE</scope>
    <source>
        <strain evidence="2">GKU 128</strain>
    </source>
</reference>
<gene>
    <name evidence="2" type="ORF">J4573_19230</name>
</gene>
<comment type="caution">
    <text evidence="2">The sequence shown here is derived from an EMBL/GenBank/DDBJ whole genome shotgun (WGS) entry which is preliminary data.</text>
</comment>
<sequence length="450" mass="48780">MRRTLFGVPATLLAAALTLPTATPAAWADASPAVAAKIATSITGFTTDRTEVDAEHRHVTFSGRLAVTDGGAAVPNAAVRISRGSALVARTTTDATGHFEVAADVTAGGPYLAQFAGDDQFSNSLAGVNLGVHQLPARISLDRKPARVDAGSAQTFTGGLEWQGSDGWHPAAQTRVWIQQCLDANCTSVRQESGYTGADGRFAISAKVYAWGTWSALSGGPSFHEFYQQVASGRQDIDVRYPTAIKGFDVTTEPAPLGGYAHFRMQILRKGATWQGYPSHQAVLFFRPKGSKTWIRTKSGATSDSRGYADAWVRVPGDGDWQARVLSTAESMPSTSGTDYVDARYATRMVWFNAAPEPVRKGRKITLSGALAYVKPGNPLMPGLSKRKVRFYFRDAKTKKWSYLGSDVTDSMGEFKRQFVAKRDGTWRVYFAGEANFLKSFGKDDYVDVR</sequence>
<dbReference type="EMBL" id="JAGEOJ010000007">
    <property type="protein sequence ID" value="MBO2449246.1"/>
    <property type="molecule type" value="Genomic_DNA"/>
</dbReference>
<dbReference type="GO" id="GO:0004180">
    <property type="term" value="F:carboxypeptidase activity"/>
    <property type="evidence" value="ECO:0007669"/>
    <property type="project" value="UniProtKB-KW"/>
</dbReference>
<organism evidence="2 3">
    <name type="scientific">Actinomadura barringtoniae</name>
    <dbReference type="NCBI Taxonomy" id="1427535"/>
    <lineage>
        <taxon>Bacteria</taxon>
        <taxon>Bacillati</taxon>
        <taxon>Actinomycetota</taxon>
        <taxon>Actinomycetes</taxon>
        <taxon>Streptosporangiales</taxon>
        <taxon>Thermomonosporaceae</taxon>
        <taxon>Actinomadura</taxon>
    </lineage>
</organism>
<keyword evidence="3" id="KW-1185">Reference proteome</keyword>